<dbReference type="PANTHER" id="PTHR10851">
    <property type="entry name" value="PYRIDOXINE-5-PHOSPHATE OXIDASE"/>
    <property type="match status" value="1"/>
</dbReference>
<dbReference type="PANTHER" id="PTHR10851:SF0">
    <property type="entry name" value="PYRIDOXINE-5'-PHOSPHATE OXIDASE"/>
    <property type="match status" value="1"/>
</dbReference>
<dbReference type="InterPro" id="IPR019576">
    <property type="entry name" value="Pyridoxamine_oxidase_dimer_C"/>
</dbReference>
<dbReference type="WBParaSite" id="GPUH_0001604401-mRNA-1">
    <property type="protein sequence ID" value="GPUH_0001604401-mRNA-1"/>
    <property type="gene ID" value="GPUH_0001604401"/>
</dbReference>
<organism evidence="12">
    <name type="scientific">Gongylonema pulchrum</name>
    <dbReference type="NCBI Taxonomy" id="637853"/>
    <lineage>
        <taxon>Eukaryota</taxon>
        <taxon>Metazoa</taxon>
        <taxon>Ecdysozoa</taxon>
        <taxon>Nematoda</taxon>
        <taxon>Chromadorea</taxon>
        <taxon>Rhabditida</taxon>
        <taxon>Spirurina</taxon>
        <taxon>Spiruromorpha</taxon>
        <taxon>Spiruroidea</taxon>
        <taxon>Gongylonematidae</taxon>
        <taxon>Gongylonema</taxon>
    </lineage>
</organism>
<dbReference type="GO" id="GO:0004733">
    <property type="term" value="F:pyridoxamine phosphate oxidase activity"/>
    <property type="evidence" value="ECO:0007669"/>
    <property type="project" value="UniProtKB-EC"/>
</dbReference>
<protein>
    <recommendedName>
        <fullName evidence="6">pyridoxal 5'-phosphate synthase</fullName>
        <ecNumber evidence="6">1.4.3.5</ecNumber>
    </recommendedName>
</protein>
<evidence type="ECO:0000256" key="7">
    <source>
        <dbReference type="ARBA" id="ARBA00022630"/>
    </source>
</evidence>
<dbReference type="PROSITE" id="PS01064">
    <property type="entry name" value="PYRIDOX_OXIDASE"/>
    <property type="match status" value="1"/>
</dbReference>
<dbReference type="UniPathway" id="UPA01068">
    <property type="reaction ID" value="UER00304"/>
</dbReference>
<comment type="similarity">
    <text evidence="5">Belongs to the pyridoxamine 5'-phosphate oxidase family.</text>
</comment>
<dbReference type="Pfam" id="PF01243">
    <property type="entry name" value="PNPOx_N"/>
    <property type="match status" value="1"/>
</dbReference>
<evidence type="ECO:0000256" key="5">
    <source>
        <dbReference type="ARBA" id="ARBA00007301"/>
    </source>
</evidence>
<evidence type="ECO:0000256" key="8">
    <source>
        <dbReference type="ARBA" id="ARBA00022643"/>
    </source>
</evidence>
<evidence type="ECO:0000259" key="11">
    <source>
        <dbReference type="Pfam" id="PF10590"/>
    </source>
</evidence>
<dbReference type="SUPFAM" id="SSF50475">
    <property type="entry name" value="FMN-binding split barrel"/>
    <property type="match status" value="1"/>
</dbReference>
<keyword evidence="9" id="KW-0560">Oxidoreductase</keyword>
<comment type="function">
    <text evidence="2">Catalyzes the oxidation of either pyridoxine 5'-phosphate (PNP) or pyridoxamine 5'-phosphate (PMP) into pyridoxal 5'-phosphate (PLP).</text>
</comment>
<evidence type="ECO:0000256" key="1">
    <source>
        <dbReference type="ARBA" id="ARBA00001917"/>
    </source>
</evidence>
<evidence type="ECO:0000313" key="12">
    <source>
        <dbReference type="WBParaSite" id="GPUH_0001604401-mRNA-1"/>
    </source>
</evidence>
<comment type="cofactor">
    <cofactor evidence="1">
        <name>FMN</name>
        <dbReference type="ChEBI" id="CHEBI:58210"/>
    </cofactor>
</comment>
<keyword evidence="8" id="KW-0288">FMN</keyword>
<dbReference type="EC" id="1.4.3.5" evidence="6"/>
<dbReference type="Gene3D" id="2.30.110.10">
    <property type="entry name" value="Electron Transport, Fmn-binding Protein, Chain A"/>
    <property type="match status" value="1"/>
</dbReference>
<feature type="domain" description="Pyridoxamine 5'-phosphate oxidase N-terminal" evidence="10">
    <location>
        <begin position="100"/>
        <end position="220"/>
    </location>
</feature>
<reference evidence="12" key="1">
    <citation type="submission" date="2016-06" db="UniProtKB">
        <authorList>
            <consortium name="WormBaseParasite"/>
        </authorList>
    </citation>
    <scope>IDENTIFICATION</scope>
</reference>
<keyword evidence="7" id="KW-0285">Flavoprotein</keyword>
<proteinExistence type="inferred from homology"/>
<dbReference type="GO" id="GO:0010181">
    <property type="term" value="F:FMN binding"/>
    <property type="evidence" value="ECO:0007669"/>
    <property type="project" value="InterPro"/>
</dbReference>
<comment type="pathway">
    <text evidence="4">Cofactor metabolism; pyridoxal 5'-phosphate salvage; pyridoxal 5'-phosphate from pyridoxine 5'-phosphate: step 1/1.</text>
</comment>
<evidence type="ECO:0000256" key="2">
    <source>
        <dbReference type="ARBA" id="ARBA00003691"/>
    </source>
</evidence>
<dbReference type="InterPro" id="IPR011576">
    <property type="entry name" value="Pyridox_Oxase_N"/>
</dbReference>
<evidence type="ECO:0000256" key="4">
    <source>
        <dbReference type="ARBA" id="ARBA00005037"/>
    </source>
</evidence>
<dbReference type="InterPro" id="IPR012349">
    <property type="entry name" value="Split_barrel_FMN-bd"/>
</dbReference>
<sequence length="286" mass="33502">LSSNFNIFLAWRKPYFNSEEPFLLEENLPSKNPFEIFDIWLKNVAAKKDVSFEEVNAACFSTVRDFSAFFALNRICNRHYFIKELLSSILDFVLCFQAINNRPKSRMVLIKEYDMEGFSFYTHYKSAKGREIDANPYGCILFYWPAVDRQASRFILLRGKQKSVTVSCQIIYFKVRVEGKIEKLPLNAAESYWYQRPLKSRIGSKLSNQSAVIPSRQYLEEQKKILEKLAAEKGEAAITRPDDWGGYRLLPDYFEFWQGQSDRVHDRIVFEKANGESEWTVKRLSP</sequence>
<accession>A0A183E4Y1</accession>
<evidence type="ECO:0000259" key="10">
    <source>
        <dbReference type="Pfam" id="PF01243"/>
    </source>
</evidence>
<dbReference type="InterPro" id="IPR000659">
    <property type="entry name" value="Pyridox_Oxase"/>
</dbReference>
<evidence type="ECO:0000256" key="3">
    <source>
        <dbReference type="ARBA" id="ARBA00004738"/>
    </source>
</evidence>
<dbReference type="AlphaFoldDB" id="A0A183E4Y1"/>
<dbReference type="Pfam" id="PF10590">
    <property type="entry name" value="PNP_phzG_C"/>
    <property type="match status" value="1"/>
</dbReference>
<comment type="pathway">
    <text evidence="3">Cofactor metabolism; pyridoxal 5'-phosphate salvage; pyridoxal 5'-phosphate from pyridoxamine 5'-phosphate: step 1/1.</text>
</comment>
<evidence type="ECO:0000256" key="9">
    <source>
        <dbReference type="ARBA" id="ARBA00023002"/>
    </source>
</evidence>
<name>A0A183E4Y1_9BILA</name>
<evidence type="ECO:0000256" key="6">
    <source>
        <dbReference type="ARBA" id="ARBA00012801"/>
    </source>
</evidence>
<dbReference type="GO" id="GO:0008615">
    <property type="term" value="P:pyridoxine biosynthetic process"/>
    <property type="evidence" value="ECO:0007669"/>
    <property type="project" value="InterPro"/>
</dbReference>
<dbReference type="InterPro" id="IPR019740">
    <property type="entry name" value="Pyridox_Oxase_CS"/>
</dbReference>
<feature type="domain" description="Pyridoxine 5'-phosphate oxidase dimerisation C-terminal" evidence="11">
    <location>
        <begin position="244"/>
        <end position="286"/>
    </location>
</feature>